<organism evidence="6">
    <name type="scientific">marine sediment metagenome</name>
    <dbReference type="NCBI Taxonomy" id="412755"/>
    <lineage>
        <taxon>unclassified sequences</taxon>
        <taxon>metagenomes</taxon>
        <taxon>ecological metagenomes</taxon>
    </lineage>
</organism>
<dbReference type="GO" id="GO:0016810">
    <property type="term" value="F:hydrolase activity, acting on carbon-nitrogen (but not peptide) bonds"/>
    <property type="evidence" value="ECO:0007669"/>
    <property type="project" value="InterPro"/>
</dbReference>
<reference evidence="6" key="1">
    <citation type="journal article" date="2015" name="Nature">
        <title>Complex archaea that bridge the gap between prokaryotes and eukaryotes.</title>
        <authorList>
            <person name="Spang A."/>
            <person name="Saw J.H."/>
            <person name="Jorgensen S.L."/>
            <person name="Zaremba-Niedzwiedzka K."/>
            <person name="Martijn J."/>
            <person name="Lind A.E."/>
            <person name="van Eijk R."/>
            <person name="Schleper C."/>
            <person name="Guy L."/>
            <person name="Ettema T.J."/>
        </authorList>
    </citation>
    <scope>NUCLEOTIDE SEQUENCE</scope>
</reference>
<dbReference type="InterPro" id="IPR032466">
    <property type="entry name" value="Metal_Hydrolase"/>
</dbReference>
<evidence type="ECO:0000259" key="4">
    <source>
        <dbReference type="Pfam" id="PF01979"/>
    </source>
</evidence>
<accession>A0A0F9BVZ3</accession>
<dbReference type="Pfam" id="PF22039">
    <property type="entry name" value="HUTI_composite_bact"/>
    <property type="match status" value="1"/>
</dbReference>
<proteinExistence type="predicted"/>
<evidence type="ECO:0000256" key="2">
    <source>
        <dbReference type="ARBA" id="ARBA00022801"/>
    </source>
</evidence>
<feature type="domain" description="Amidohydrolase-related" evidence="4">
    <location>
        <begin position="61"/>
        <end position="425"/>
    </location>
</feature>
<protein>
    <submittedName>
        <fullName evidence="6">Uncharacterized protein</fullName>
    </submittedName>
</protein>
<dbReference type="InterPro" id="IPR011059">
    <property type="entry name" value="Metal-dep_hydrolase_composite"/>
</dbReference>
<dbReference type="GO" id="GO:0046872">
    <property type="term" value="F:metal ion binding"/>
    <property type="evidence" value="ECO:0007669"/>
    <property type="project" value="UniProtKB-KW"/>
</dbReference>
<gene>
    <name evidence="6" type="ORF">LCGC14_2399070</name>
</gene>
<dbReference type="SUPFAM" id="SSF51338">
    <property type="entry name" value="Composite domain of metallo-dependent hydrolases"/>
    <property type="match status" value="1"/>
</dbReference>
<evidence type="ECO:0000259" key="5">
    <source>
        <dbReference type="Pfam" id="PF22039"/>
    </source>
</evidence>
<feature type="domain" description="Aminodeoxyfutalosine deaminase/Imidazolonepropionase-like composite" evidence="5">
    <location>
        <begin position="25"/>
        <end position="50"/>
    </location>
</feature>
<dbReference type="PANTHER" id="PTHR43794:SF11">
    <property type="entry name" value="AMIDOHYDROLASE-RELATED DOMAIN-CONTAINING PROTEIN"/>
    <property type="match status" value="1"/>
</dbReference>
<keyword evidence="2" id="KW-0378">Hydrolase</keyword>
<dbReference type="InterPro" id="IPR006680">
    <property type="entry name" value="Amidohydro-rel"/>
</dbReference>
<dbReference type="PANTHER" id="PTHR43794">
    <property type="entry name" value="AMINOHYDROLASE SSNA-RELATED"/>
    <property type="match status" value="1"/>
</dbReference>
<evidence type="ECO:0000313" key="6">
    <source>
        <dbReference type="EMBL" id="KKL26059.1"/>
    </source>
</evidence>
<evidence type="ECO:0000256" key="3">
    <source>
        <dbReference type="ARBA" id="ARBA00022833"/>
    </source>
</evidence>
<keyword evidence="3" id="KW-0862">Zinc</keyword>
<name>A0A0F9BVZ3_9ZZZZ</name>
<dbReference type="Gene3D" id="3.20.20.140">
    <property type="entry name" value="Metal-dependent hydrolases"/>
    <property type="match status" value="1"/>
</dbReference>
<dbReference type="SUPFAM" id="SSF51556">
    <property type="entry name" value="Metallo-dependent hydrolases"/>
    <property type="match status" value="1"/>
</dbReference>
<sequence length="432" mass="47913">MLEVTILVHAGQLVAAHDQPAVVNGAVAIAGEFIHDIGPYAELATRYPDAKIIGGKQFLCIPGLINAHTHGKGLSDFQRGALDNTLETWRFDTYDKFIPLPTYEDVAYSAARLLRSGVTGTMHNMLLPDTTGYEKKYEDLLNAYRDAGLRVLFCPAISNNNPYVYGDNDRVLKGLSEKSRNILTAPRPAGSLTADNYVRVVSDLHSQYHGSMSRIGLGPVSPQWTTKELLLEIRHAAERLGIFIHTHALQTIFQKLYPLKFFGKTLIEYMNDLGLLGPNVVIGHCVYPTESDINLLAQTDTGVTHHPSCNLRVRNGIAPAFHMLQAGVRVGIGIDSKGINDDEDFIQEMKICYLLQRIASQELDSPYLSARQVLQMGTEIGAGLIGYRDEIGRLEPNRYADMVLLDYDEMCRPFVDLAHDPIDTLLYRGKGS</sequence>
<dbReference type="Pfam" id="PF01979">
    <property type="entry name" value="Amidohydro_1"/>
    <property type="match status" value="1"/>
</dbReference>
<dbReference type="AlphaFoldDB" id="A0A0F9BVZ3"/>
<dbReference type="InterPro" id="IPR050287">
    <property type="entry name" value="MTA/SAH_deaminase"/>
</dbReference>
<feature type="non-terminal residue" evidence="6">
    <location>
        <position position="432"/>
    </location>
</feature>
<evidence type="ECO:0000256" key="1">
    <source>
        <dbReference type="ARBA" id="ARBA00022723"/>
    </source>
</evidence>
<dbReference type="EMBL" id="LAZR01035979">
    <property type="protein sequence ID" value="KKL26059.1"/>
    <property type="molecule type" value="Genomic_DNA"/>
</dbReference>
<dbReference type="InterPro" id="IPR054418">
    <property type="entry name" value="MQNX/HUTI_composite_N"/>
</dbReference>
<dbReference type="Gene3D" id="2.30.40.10">
    <property type="entry name" value="Urease, subunit C, domain 1"/>
    <property type="match status" value="1"/>
</dbReference>
<keyword evidence="1" id="KW-0479">Metal-binding</keyword>
<comment type="caution">
    <text evidence="6">The sequence shown here is derived from an EMBL/GenBank/DDBJ whole genome shotgun (WGS) entry which is preliminary data.</text>
</comment>